<dbReference type="Pfam" id="PF13637">
    <property type="entry name" value="Ank_4"/>
    <property type="match status" value="1"/>
</dbReference>
<keyword evidence="2 3" id="KW-0040">ANK repeat</keyword>
<evidence type="ECO:0000313" key="4">
    <source>
        <dbReference type="EMBL" id="MBO2462377.1"/>
    </source>
</evidence>
<dbReference type="RefSeq" id="WP_208246572.1">
    <property type="nucleotide sequence ID" value="NZ_JAGEPF010000021.1"/>
</dbReference>
<dbReference type="InterPro" id="IPR002110">
    <property type="entry name" value="Ankyrin_rpt"/>
</dbReference>
<dbReference type="InterPro" id="IPR036770">
    <property type="entry name" value="Ankyrin_rpt-contain_sf"/>
</dbReference>
<evidence type="ECO:0000256" key="1">
    <source>
        <dbReference type="ARBA" id="ARBA00022737"/>
    </source>
</evidence>
<dbReference type="PANTHER" id="PTHR24136">
    <property type="entry name" value="SOWAH (DROSOPHILA) HOMOLOG"/>
    <property type="match status" value="1"/>
</dbReference>
<dbReference type="Gene3D" id="1.25.40.20">
    <property type="entry name" value="Ankyrin repeat-containing domain"/>
    <property type="match status" value="2"/>
</dbReference>
<evidence type="ECO:0000256" key="3">
    <source>
        <dbReference type="PROSITE-ProRule" id="PRU00023"/>
    </source>
</evidence>
<dbReference type="EMBL" id="JAGEPF010000021">
    <property type="protein sequence ID" value="MBO2462377.1"/>
    <property type="molecule type" value="Genomic_DNA"/>
</dbReference>
<gene>
    <name evidence="4" type="ORF">J4709_32875</name>
</gene>
<name>A0ABS3S0B3_9ACTN</name>
<reference evidence="4 5" key="1">
    <citation type="submission" date="2021-03" db="EMBL/GenBank/DDBJ databases">
        <title>Actinomadura violae sp. nov., isolated from lichen in Thailand.</title>
        <authorList>
            <person name="Kanchanasin P."/>
            <person name="Saeng-In P."/>
            <person name="Phongsopitanun W."/>
            <person name="Yuki M."/>
            <person name="Kudo T."/>
            <person name="Ohkuma M."/>
            <person name="Tanasupawat S."/>
        </authorList>
    </citation>
    <scope>NUCLEOTIDE SEQUENCE [LARGE SCALE GENOMIC DNA]</scope>
    <source>
        <strain evidence="4 5">LCR2-06</strain>
    </source>
</reference>
<dbReference type="PROSITE" id="PS50297">
    <property type="entry name" value="ANK_REP_REGION"/>
    <property type="match status" value="1"/>
</dbReference>
<evidence type="ECO:0000256" key="2">
    <source>
        <dbReference type="ARBA" id="ARBA00023043"/>
    </source>
</evidence>
<dbReference type="InterPro" id="IPR051573">
    <property type="entry name" value="Ankyrin-SOCS_box_domain"/>
</dbReference>
<dbReference type="Proteomes" id="UP000680206">
    <property type="component" value="Unassembled WGS sequence"/>
</dbReference>
<sequence length="246" mass="25804">MAYLDAEDPVARAATEAIQQGDLRELRRLLAAHPGLATARLGAPGGTSWTLLHAATDWPGHYPDGPRTVAVLIESGAKVDARFAGPHRETPLHWAASTDDVPVLDVLLDAGAHIEADGAVIGGGTPLADACAFAQWNAARRLVERGATTSLWQEASLGLIDRVAARLTAPGGEDITEALWAAAHGGQLRTAQLLLEHDADPHWVGYDDLTPLGAALRSGATDVADWLRAQGATDPGPHSETPPHTH</sequence>
<dbReference type="SUPFAM" id="SSF48403">
    <property type="entry name" value="Ankyrin repeat"/>
    <property type="match status" value="1"/>
</dbReference>
<proteinExistence type="predicted"/>
<accession>A0ABS3S0B3</accession>
<organism evidence="4 5">
    <name type="scientific">Actinomadura violacea</name>
    <dbReference type="NCBI Taxonomy" id="2819934"/>
    <lineage>
        <taxon>Bacteria</taxon>
        <taxon>Bacillati</taxon>
        <taxon>Actinomycetota</taxon>
        <taxon>Actinomycetes</taxon>
        <taxon>Streptosporangiales</taxon>
        <taxon>Thermomonosporaceae</taxon>
        <taxon>Actinomadura</taxon>
    </lineage>
</organism>
<dbReference type="Pfam" id="PF00023">
    <property type="entry name" value="Ank"/>
    <property type="match status" value="1"/>
</dbReference>
<protein>
    <submittedName>
        <fullName evidence="4">Ankyrin repeat domain-containing protein</fullName>
    </submittedName>
</protein>
<feature type="repeat" description="ANK" evidence="3">
    <location>
        <begin position="87"/>
        <end position="119"/>
    </location>
</feature>
<dbReference type="SMART" id="SM00248">
    <property type="entry name" value="ANK"/>
    <property type="match status" value="5"/>
</dbReference>
<keyword evidence="5" id="KW-1185">Reference proteome</keyword>
<dbReference type="PANTHER" id="PTHR24136:SF15">
    <property type="entry name" value="ANK_REP_REGION DOMAIN-CONTAINING PROTEIN"/>
    <property type="match status" value="1"/>
</dbReference>
<evidence type="ECO:0000313" key="5">
    <source>
        <dbReference type="Proteomes" id="UP000680206"/>
    </source>
</evidence>
<keyword evidence="1" id="KW-0677">Repeat</keyword>
<comment type="caution">
    <text evidence="4">The sequence shown here is derived from an EMBL/GenBank/DDBJ whole genome shotgun (WGS) entry which is preliminary data.</text>
</comment>
<dbReference type="PROSITE" id="PS50088">
    <property type="entry name" value="ANK_REPEAT"/>
    <property type="match status" value="1"/>
</dbReference>